<dbReference type="AlphaFoldDB" id="A0A8K0NPT8"/>
<dbReference type="InterPro" id="IPR001441">
    <property type="entry name" value="UPP_synth-like"/>
</dbReference>
<keyword evidence="3" id="KW-0460">Magnesium</keyword>
<dbReference type="GO" id="GO:0045547">
    <property type="term" value="F:ditrans,polycis-polyprenyl diphosphate synthase [(2E,6E)-farnesyl diphosphate specific] activity"/>
    <property type="evidence" value="ECO:0007669"/>
    <property type="project" value="TreeGrafter"/>
</dbReference>
<dbReference type="PANTHER" id="PTHR10291:SF43">
    <property type="entry name" value="DEHYDRODOLICHYL DIPHOSPHATE SYNTHASE COMPLEX SUBUNIT DHDDS"/>
    <property type="match status" value="1"/>
</dbReference>
<comment type="caution">
    <text evidence="5">The sequence shown here is derived from an EMBL/GenBank/DDBJ whole genome shotgun (WGS) entry which is preliminary data.</text>
</comment>
<dbReference type="SUPFAM" id="SSF64005">
    <property type="entry name" value="Undecaprenyl diphosphate synthase"/>
    <property type="match status" value="1"/>
</dbReference>
<evidence type="ECO:0000256" key="1">
    <source>
        <dbReference type="ARBA" id="ARBA00005432"/>
    </source>
</evidence>
<evidence type="ECO:0000256" key="2">
    <source>
        <dbReference type="ARBA" id="ARBA00022679"/>
    </source>
</evidence>
<organism evidence="5 6">
    <name type="scientific">Filobasidium floriforme</name>
    <dbReference type="NCBI Taxonomy" id="5210"/>
    <lineage>
        <taxon>Eukaryota</taxon>
        <taxon>Fungi</taxon>
        <taxon>Dikarya</taxon>
        <taxon>Basidiomycota</taxon>
        <taxon>Agaricomycotina</taxon>
        <taxon>Tremellomycetes</taxon>
        <taxon>Filobasidiales</taxon>
        <taxon>Filobasidiaceae</taxon>
        <taxon>Filobasidium</taxon>
    </lineage>
</organism>
<proteinExistence type="inferred from homology"/>
<dbReference type="GO" id="GO:0005783">
    <property type="term" value="C:endoplasmic reticulum"/>
    <property type="evidence" value="ECO:0007669"/>
    <property type="project" value="TreeGrafter"/>
</dbReference>
<dbReference type="Proteomes" id="UP000812966">
    <property type="component" value="Unassembled WGS sequence"/>
</dbReference>
<protein>
    <recommendedName>
        <fullName evidence="4">Alkyl transferase</fullName>
        <ecNumber evidence="4">2.5.1.-</ecNumber>
    </recommendedName>
</protein>
<dbReference type="InterPro" id="IPR036424">
    <property type="entry name" value="UPP_synth-like_sf"/>
</dbReference>
<evidence type="ECO:0000313" key="6">
    <source>
        <dbReference type="Proteomes" id="UP000812966"/>
    </source>
</evidence>
<dbReference type="PANTHER" id="PTHR10291">
    <property type="entry name" value="DEHYDRODOLICHYL DIPHOSPHATE SYNTHASE FAMILY MEMBER"/>
    <property type="match status" value="1"/>
</dbReference>
<gene>
    <name evidence="5" type="ORF">FFLO_01722</name>
</gene>
<dbReference type="NCBIfam" id="TIGR00055">
    <property type="entry name" value="uppS"/>
    <property type="match status" value="1"/>
</dbReference>
<dbReference type="GO" id="GO:0005811">
    <property type="term" value="C:lipid droplet"/>
    <property type="evidence" value="ECO:0007669"/>
    <property type="project" value="TreeGrafter"/>
</dbReference>
<dbReference type="EMBL" id="JABELV010000024">
    <property type="protein sequence ID" value="KAG7562893.1"/>
    <property type="molecule type" value="Genomic_DNA"/>
</dbReference>
<dbReference type="OrthoDB" id="4173905at2759"/>
<evidence type="ECO:0000256" key="4">
    <source>
        <dbReference type="RuleBase" id="RU363018"/>
    </source>
</evidence>
<dbReference type="GO" id="GO:0016020">
    <property type="term" value="C:membrane"/>
    <property type="evidence" value="ECO:0007669"/>
    <property type="project" value="TreeGrafter"/>
</dbReference>
<comment type="similarity">
    <text evidence="1 4">Belongs to the UPP synthase family.</text>
</comment>
<name>A0A8K0NPT8_9TREE</name>
<dbReference type="Gene3D" id="3.40.1180.10">
    <property type="entry name" value="Decaprenyl diphosphate synthase-like"/>
    <property type="match status" value="1"/>
</dbReference>
<sequence length="277" mass="31373">MHTFKIFSGLSATLSDLLNSLSSYATSRLTRLLLSILSCGPIPRHIAIVMDGNRRYARERGLRVGRGHEAGFESLKGILEQCLRLNIRCVSVYAFSIENFTRPQEEIDDIMHLAKTNLKRLSEEGELLHRYDVRVNVLGRRSLLPLEIQQSMQELEESTSSHRSSILNVCCPYTSRDEVTTAIRSAVSDARAGLIQTDEITSDVLFSNLSTQKSGSPPLDILIRTSDVKRLSDFMMWQCSSNTSLEFVKTFWPEFGIRDMVPILLAYQRKVVLSRID</sequence>
<keyword evidence="2 4" id="KW-0808">Transferase</keyword>
<reference evidence="5" key="1">
    <citation type="submission" date="2020-04" db="EMBL/GenBank/DDBJ databases">
        <title>Analysis of mating type loci in Filobasidium floriforme.</title>
        <authorList>
            <person name="Nowrousian M."/>
        </authorList>
    </citation>
    <scope>NUCLEOTIDE SEQUENCE</scope>
    <source>
        <strain evidence="5">CBS 6242</strain>
    </source>
</reference>
<evidence type="ECO:0000313" key="5">
    <source>
        <dbReference type="EMBL" id="KAG7562893.1"/>
    </source>
</evidence>
<dbReference type="GO" id="GO:1904423">
    <property type="term" value="C:dehydrodolichyl diphosphate synthase complex"/>
    <property type="evidence" value="ECO:0007669"/>
    <property type="project" value="TreeGrafter"/>
</dbReference>
<keyword evidence="6" id="KW-1185">Reference proteome</keyword>
<dbReference type="GO" id="GO:0016094">
    <property type="term" value="P:polyprenol biosynthetic process"/>
    <property type="evidence" value="ECO:0007669"/>
    <property type="project" value="TreeGrafter"/>
</dbReference>
<evidence type="ECO:0000256" key="3">
    <source>
        <dbReference type="ARBA" id="ARBA00022842"/>
    </source>
</evidence>
<dbReference type="EC" id="2.5.1.-" evidence="4"/>
<dbReference type="Pfam" id="PF01255">
    <property type="entry name" value="Prenyltransf"/>
    <property type="match status" value="1"/>
</dbReference>
<dbReference type="CDD" id="cd00475">
    <property type="entry name" value="Cis_IPPS"/>
    <property type="match status" value="1"/>
</dbReference>
<accession>A0A8K0NPT8</accession>
<dbReference type="HAMAP" id="MF_01139">
    <property type="entry name" value="ISPT"/>
    <property type="match status" value="1"/>
</dbReference>
<dbReference type="FunFam" id="3.40.1180.10:FF:000005">
    <property type="entry name" value="Alkyl transferase"/>
    <property type="match status" value="1"/>
</dbReference>